<dbReference type="Gene3D" id="3.40.50.2300">
    <property type="match status" value="1"/>
</dbReference>
<dbReference type="PROSITE" id="PS50110">
    <property type="entry name" value="RESPONSE_REGULATORY"/>
    <property type="match status" value="1"/>
</dbReference>
<dbReference type="EMBL" id="RPFZ01000001">
    <property type="protein sequence ID" value="RPF71906.1"/>
    <property type="molecule type" value="Genomic_DNA"/>
</dbReference>
<evidence type="ECO:0000256" key="1">
    <source>
        <dbReference type="ARBA" id="ARBA00022553"/>
    </source>
</evidence>
<evidence type="ECO:0000259" key="3">
    <source>
        <dbReference type="PROSITE" id="PS50110"/>
    </source>
</evidence>
<accession>A0A3N5CU98</accession>
<dbReference type="PANTHER" id="PTHR44591">
    <property type="entry name" value="STRESS RESPONSE REGULATOR PROTEIN 1"/>
    <property type="match status" value="1"/>
</dbReference>
<dbReference type="SMART" id="SM00448">
    <property type="entry name" value="REC"/>
    <property type="match status" value="1"/>
</dbReference>
<evidence type="ECO:0000256" key="2">
    <source>
        <dbReference type="PROSITE-ProRule" id="PRU00169"/>
    </source>
</evidence>
<dbReference type="SUPFAM" id="SSF52172">
    <property type="entry name" value="CheY-like"/>
    <property type="match status" value="1"/>
</dbReference>
<name>A0A3N5CU98_9SPHN</name>
<organism evidence="4 5">
    <name type="scientific">Aurantiacibacter spongiae</name>
    <dbReference type="NCBI Taxonomy" id="2488860"/>
    <lineage>
        <taxon>Bacteria</taxon>
        <taxon>Pseudomonadati</taxon>
        <taxon>Pseudomonadota</taxon>
        <taxon>Alphaproteobacteria</taxon>
        <taxon>Sphingomonadales</taxon>
        <taxon>Erythrobacteraceae</taxon>
        <taxon>Aurantiacibacter</taxon>
    </lineage>
</organism>
<dbReference type="InterPro" id="IPR001789">
    <property type="entry name" value="Sig_transdc_resp-reg_receiver"/>
</dbReference>
<dbReference type="PANTHER" id="PTHR44591:SF21">
    <property type="entry name" value="TWO-COMPONENT RESPONSE REGULATOR"/>
    <property type="match status" value="1"/>
</dbReference>
<feature type="modified residue" description="4-aspartylphosphate" evidence="2">
    <location>
        <position position="75"/>
    </location>
</feature>
<protein>
    <submittedName>
        <fullName evidence="4">Response regulator</fullName>
    </submittedName>
</protein>
<dbReference type="OrthoDB" id="7432514at2"/>
<dbReference type="InterPro" id="IPR050595">
    <property type="entry name" value="Bact_response_regulator"/>
</dbReference>
<feature type="domain" description="Response regulatory" evidence="3">
    <location>
        <begin position="24"/>
        <end position="139"/>
    </location>
</feature>
<dbReference type="AlphaFoldDB" id="A0A3N5CU98"/>
<dbReference type="Pfam" id="PF00072">
    <property type="entry name" value="Response_reg"/>
    <property type="match status" value="1"/>
</dbReference>
<proteinExistence type="predicted"/>
<gene>
    <name evidence="4" type="ORF">EG799_09970</name>
</gene>
<keyword evidence="1 2" id="KW-0597">Phosphoprotein</keyword>
<dbReference type="Proteomes" id="UP000275232">
    <property type="component" value="Unassembled WGS sequence"/>
</dbReference>
<reference evidence="4 5" key="1">
    <citation type="submission" date="2018-11" db="EMBL/GenBank/DDBJ databases">
        <title>Erythrobacter spongiae sp. nov., isolated from a marine sponge.</title>
        <authorList>
            <person name="Zhuang L."/>
            <person name="Luo L."/>
        </authorList>
    </citation>
    <scope>NUCLEOTIDE SEQUENCE [LARGE SCALE GENOMIC DNA]</scope>
    <source>
        <strain evidence="4 5">HN-E23</strain>
    </source>
</reference>
<dbReference type="GO" id="GO:0000160">
    <property type="term" value="P:phosphorelay signal transduction system"/>
    <property type="evidence" value="ECO:0007669"/>
    <property type="project" value="InterPro"/>
</dbReference>
<evidence type="ECO:0000313" key="4">
    <source>
        <dbReference type="EMBL" id="RPF71906.1"/>
    </source>
</evidence>
<dbReference type="InterPro" id="IPR011006">
    <property type="entry name" value="CheY-like_superfamily"/>
</dbReference>
<dbReference type="RefSeq" id="WP_123880792.1">
    <property type="nucleotide sequence ID" value="NZ_RPFZ01000001.1"/>
</dbReference>
<keyword evidence="5" id="KW-1185">Reference proteome</keyword>
<evidence type="ECO:0000313" key="5">
    <source>
        <dbReference type="Proteomes" id="UP000275232"/>
    </source>
</evidence>
<comment type="caution">
    <text evidence="4">The sequence shown here is derived from an EMBL/GenBank/DDBJ whole genome shotgun (WGS) entry which is preliminary data.</text>
</comment>
<sequence>MKASKGSRDKAESGKADRRVSLGRVLLVEDDAVLAMSLEDALRDGGAEDVVICQTMQATMEELEKEEQFDAMVLDVHLADRSDGWALAELVTMLGPKRPRIAFSTGSPESIPPEIAEMGPVFEKPYDPAQLVDVLASANRKRGLFARLLG</sequence>